<evidence type="ECO:0000256" key="10">
    <source>
        <dbReference type="PIRSR" id="PIRSR001399-3"/>
    </source>
</evidence>
<dbReference type="Gene3D" id="3.40.50.9100">
    <property type="entry name" value="Dehydroquinase, class II"/>
    <property type="match status" value="1"/>
</dbReference>
<evidence type="ECO:0000256" key="7">
    <source>
        <dbReference type="HAMAP-Rule" id="MF_00169"/>
    </source>
</evidence>
<feature type="binding site" evidence="7 9">
    <location>
        <begin position="101"/>
        <end position="102"/>
    </location>
    <ligand>
        <name>substrate</name>
    </ligand>
</feature>
<evidence type="ECO:0000313" key="12">
    <source>
        <dbReference type="Proteomes" id="UP000430222"/>
    </source>
</evidence>
<protein>
    <recommendedName>
        <fullName evidence="5 7">3-dehydroquinate dehydratase</fullName>
        <shortName evidence="7">3-dehydroquinase</shortName>
        <ecNumber evidence="5 7">4.2.1.10</ecNumber>
    </recommendedName>
    <alternativeName>
        <fullName evidence="7">Type II DHQase</fullName>
    </alternativeName>
</protein>
<comment type="catalytic activity">
    <reaction evidence="1 7">
        <text>3-dehydroquinate = 3-dehydroshikimate + H2O</text>
        <dbReference type="Rhea" id="RHEA:21096"/>
        <dbReference type="ChEBI" id="CHEBI:15377"/>
        <dbReference type="ChEBI" id="CHEBI:16630"/>
        <dbReference type="ChEBI" id="CHEBI:32364"/>
        <dbReference type="EC" id="4.2.1.10"/>
    </reaction>
</comment>
<dbReference type="UniPathway" id="UPA00053">
    <property type="reaction ID" value="UER00086"/>
</dbReference>
<dbReference type="CDD" id="cd00466">
    <property type="entry name" value="DHQase_II"/>
    <property type="match status" value="1"/>
</dbReference>
<comment type="similarity">
    <text evidence="3 7">Belongs to the type-II 3-dehydroquinase family.</text>
</comment>
<feature type="active site" description="Proton acceptor" evidence="7 8">
    <location>
        <position position="23"/>
    </location>
</feature>
<dbReference type="GO" id="GO:0009073">
    <property type="term" value="P:aromatic amino acid family biosynthetic process"/>
    <property type="evidence" value="ECO:0007669"/>
    <property type="project" value="UniProtKB-KW"/>
</dbReference>
<feature type="site" description="Transition state stabilizer" evidence="7 10">
    <location>
        <position position="18"/>
    </location>
</feature>
<dbReference type="GO" id="GO:0019631">
    <property type="term" value="P:quinate catabolic process"/>
    <property type="evidence" value="ECO:0007669"/>
    <property type="project" value="TreeGrafter"/>
</dbReference>
<comment type="function">
    <text evidence="7">Catalyzes a trans-dehydration via an enolate intermediate.</text>
</comment>
<dbReference type="NCBIfam" id="NF003806">
    <property type="entry name" value="PRK05395.1-3"/>
    <property type="match status" value="1"/>
</dbReference>
<sequence>MAKILVLNGPNLNLLGTREPEIYGKTTLKDIEELLKARAEKAGVAIDFFQSNHEGELVDKIQEADHYYDYILLNAAAFTHYSIALRDAISAISVPVIEIHLSNIHKREEFRHTSVLAPVVLGQICGLGVESYLAALEAVLAKLVISAK</sequence>
<gene>
    <name evidence="7 11" type="primary">aroQ</name>
    <name evidence="11" type="ORF">FYJ78_04095</name>
</gene>
<keyword evidence="12" id="KW-1185">Reference proteome</keyword>
<feature type="binding site" evidence="7 9">
    <location>
        <position position="80"/>
    </location>
    <ligand>
        <name>substrate</name>
    </ligand>
</feature>
<evidence type="ECO:0000256" key="3">
    <source>
        <dbReference type="ARBA" id="ARBA00011037"/>
    </source>
</evidence>
<dbReference type="RefSeq" id="WP_154620146.1">
    <property type="nucleotide sequence ID" value="NZ_CBCTNG010000002.1"/>
</dbReference>
<evidence type="ECO:0000256" key="8">
    <source>
        <dbReference type="PIRSR" id="PIRSR001399-1"/>
    </source>
</evidence>
<keyword evidence="7" id="KW-0057">Aromatic amino acid biosynthesis</keyword>
<feature type="binding site" evidence="7 9">
    <location>
        <position position="111"/>
    </location>
    <ligand>
        <name>substrate</name>
    </ligand>
</feature>
<name>A0A6I2UQA5_9FIRM</name>
<dbReference type="PANTHER" id="PTHR21272">
    <property type="entry name" value="CATABOLIC 3-DEHYDROQUINASE"/>
    <property type="match status" value="1"/>
</dbReference>
<dbReference type="Pfam" id="PF01220">
    <property type="entry name" value="DHquinase_II"/>
    <property type="match status" value="1"/>
</dbReference>
<dbReference type="Proteomes" id="UP000430222">
    <property type="component" value="Unassembled WGS sequence"/>
</dbReference>
<dbReference type="InterPro" id="IPR001874">
    <property type="entry name" value="DHquinase_II"/>
</dbReference>
<dbReference type="InterPro" id="IPR018509">
    <property type="entry name" value="DHquinase_II_CS"/>
</dbReference>
<comment type="caution">
    <text evidence="11">The sequence shown here is derived from an EMBL/GenBank/DDBJ whole genome shotgun (WGS) entry which is preliminary data.</text>
</comment>
<dbReference type="NCBIfam" id="NF003805">
    <property type="entry name" value="PRK05395.1-2"/>
    <property type="match status" value="1"/>
</dbReference>
<dbReference type="PROSITE" id="PS01029">
    <property type="entry name" value="DEHYDROQUINASE_II"/>
    <property type="match status" value="1"/>
</dbReference>
<dbReference type="EMBL" id="VUNL01000003">
    <property type="protein sequence ID" value="MSV24378.1"/>
    <property type="molecule type" value="Genomic_DNA"/>
</dbReference>
<dbReference type="NCBIfam" id="TIGR01088">
    <property type="entry name" value="aroQ"/>
    <property type="match status" value="1"/>
</dbReference>
<dbReference type="PIRSF" id="PIRSF001399">
    <property type="entry name" value="DHquinase_II"/>
    <property type="match status" value="1"/>
</dbReference>
<dbReference type="GO" id="GO:0009423">
    <property type="term" value="P:chorismate biosynthetic process"/>
    <property type="evidence" value="ECO:0007669"/>
    <property type="project" value="UniProtKB-UniRule"/>
</dbReference>
<evidence type="ECO:0000256" key="6">
    <source>
        <dbReference type="ARBA" id="ARBA00023239"/>
    </source>
</evidence>
<evidence type="ECO:0000256" key="1">
    <source>
        <dbReference type="ARBA" id="ARBA00001864"/>
    </source>
</evidence>
<dbReference type="GO" id="GO:0008652">
    <property type="term" value="P:amino acid biosynthetic process"/>
    <property type="evidence" value="ECO:0007669"/>
    <property type="project" value="UniProtKB-KW"/>
</dbReference>
<evidence type="ECO:0000256" key="5">
    <source>
        <dbReference type="ARBA" id="ARBA00012060"/>
    </source>
</evidence>
<reference evidence="11 12" key="1">
    <citation type="submission" date="2019-08" db="EMBL/GenBank/DDBJ databases">
        <title>In-depth cultivation of the pig gut microbiome towards novel bacterial diversity and tailored functional studies.</title>
        <authorList>
            <person name="Wylensek D."/>
            <person name="Hitch T.C.A."/>
            <person name="Clavel T."/>
        </authorList>
    </citation>
    <scope>NUCLEOTIDE SEQUENCE [LARGE SCALE GENOMIC DNA]</scope>
    <source>
        <strain evidence="12">WCA-380-WT-3B3</strain>
    </source>
</reference>
<evidence type="ECO:0000256" key="4">
    <source>
        <dbReference type="ARBA" id="ARBA00011193"/>
    </source>
</evidence>
<evidence type="ECO:0000256" key="2">
    <source>
        <dbReference type="ARBA" id="ARBA00004902"/>
    </source>
</evidence>
<proteinExistence type="inferred from homology"/>
<keyword evidence="7" id="KW-0028">Amino-acid biosynthesis</keyword>
<dbReference type="InterPro" id="IPR036441">
    <property type="entry name" value="DHquinase_II_sf"/>
</dbReference>
<feature type="binding site" evidence="7 9">
    <location>
        <position position="87"/>
    </location>
    <ligand>
        <name>substrate</name>
    </ligand>
</feature>
<dbReference type="HAMAP" id="MF_00169">
    <property type="entry name" value="AroQ"/>
    <property type="match status" value="1"/>
</dbReference>
<accession>A0A6I2UQA5</accession>
<dbReference type="GO" id="GO:0003855">
    <property type="term" value="F:3-dehydroquinate dehydratase activity"/>
    <property type="evidence" value="ECO:0007669"/>
    <property type="project" value="UniProtKB-UniRule"/>
</dbReference>
<dbReference type="PANTHER" id="PTHR21272:SF3">
    <property type="entry name" value="CATABOLIC 3-DEHYDROQUINASE"/>
    <property type="match status" value="1"/>
</dbReference>
<dbReference type="EC" id="4.2.1.10" evidence="5 7"/>
<evidence type="ECO:0000313" key="11">
    <source>
        <dbReference type="EMBL" id="MSV24378.1"/>
    </source>
</evidence>
<dbReference type="NCBIfam" id="NF003804">
    <property type="entry name" value="PRK05395.1-1"/>
    <property type="match status" value="1"/>
</dbReference>
<dbReference type="SUPFAM" id="SSF52304">
    <property type="entry name" value="Type II 3-dehydroquinate dehydratase"/>
    <property type="match status" value="1"/>
</dbReference>
<comment type="subunit">
    <text evidence="4 7">Homododecamer.</text>
</comment>
<dbReference type="AlphaFoldDB" id="A0A6I2UQA5"/>
<feature type="active site" description="Proton donor" evidence="7 8">
    <location>
        <position position="100"/>
    </location>
</feature>
<keyword evidence="6 7" id="KW-0456">Lyase</keyword>
<comment type="pathway">
    <text evidence="2 7">Metabolic intermediate biosynthesis; chorismate biosynthesis; chorismate from D-erythrose 4-phosphate and phosphoenolpyruvate: step 3/7.</text>
</comment>
<organism evidence="11 12">
    <name type="scientific">Selenomonas montiformis</name>
    <dbReference type="NCBI Taxonomy" id="2652285"/>
    <lineage>
        <taxon>Bacteria</taxon>
        <taxon>Bacillati</taxon>
        <taxon>Bacillota</taxon>
        <taxon>Negativicutes</taxon>
        <taxon>Selenomonadales</taxon>
        <taxon>Selenomonadaceae</taxon>
        <taxon>Selenomonas</taxon>
    </lineage>
</organism>
<dbReference type="NCBIfam" id="NF003807">
    <property type="entry name" value="PRK05395.1-4"/>
    <property type="match status" value="1"/>
</dbReference>
<evidence type="ECO:0000256" key="9">
    <source>
        <dbReference type="PIRSR" id="PIRSR001399-2"/>
    </source>
</evidence>
<feature type="binding site" evidence="7 9">
    <location>
        <position position="74"/>
    </location>
    <ligand>
        <name>substrate</name>
    </ligand>
</feature>